<accession>A0A8C4QVK3</accession>
<dbReference type="Ensembl" id="ENSEBUT00000021844.1">
    <property type="protein sequence ID" value="ENSEBUP00000021267.1"/>
    <property type="gene ID" value="ENSEBUG00000013145.1"/>
</dbReference>
<keyword evidence="3" id="KW-1185">Reference proteome</keyword>
<reference evidence="2" key="1">
    <citation type="submission" date="2025-08" db="UniProtKB">
        <authorList>
            <consortium name="Ensembl"/>
        </authorList>
    </citation>
    <scope>IDENTIFICATION</scope>
</reference>
<proteinExistence type="predicted"/>
<sequence>MSVASKRWLLRHFPTSLPTFLLTEMSTAPGTPFSSPARRVSRPHKEYHTPGGTPPEQNGRLGPSPLKIQEAVLLVHYTGGPAATAGYSRRLSLSILIEVEPSVVFTNLSAVPATSAQRCHLVIDVQNQMEHEVQLQSKHNDDLLLRPHESKRFGDELVSACVGKPLAVTIRLTNGTAVPVGPFSLELRPFLDFHNGLQDWALKSVPHSLMLYLPPQVQPAGVVTFHCSCLFLFSGDFLLKIQFQDGTEGQFPASWLCLPTVHVRVSEQPV</sequence>
<dbReference type="AlphaFoldDB" id="A0A8C4QVK3"/>
<dbReference type="PANTHER" id="PTHR21512">
    <property type="entry name" value="TRAFFICKING PROTEIN PARTICLE COMPLEX SUBUNIT 9"/>
    <property type="match status" value="1"/>
</dbReference>
<feature type="region of interest" description="Disordered" evidence="1">
    <location>
        <begin position="31"/>
        <end position="63"/>
    </location>
</feature>
<dbReference type="PANTHER" id="PTHR21512:SF5">
    <property type="entry name" value="TRAFFICKING PROTEIN PARTICLE COMPLEX SUBUNIT 9"/>
    <property type="match status" value="1"/>
</dbReference>
<evidence type="ECO:0000313" key="3">
    <source>
        <dbReference type="Proteomes" id="UP000694388"/>
    </source>
</evidence>
<dbReference type="Proteomes" id="UP000694388">
    <property type="component" value="Unplaced"/>
</dbReference>
<dbReference type="InterPro" id="IPR013935">
    <property type="entry name" value="Trs120_TRAPPC9"/>
</dbReference>
<name>A0A8C4QVK3_EPTBU</name>
<reference evidence="2" key="2">
    <citation type="submission" date="2025-09" db="UniProtKB">
        <authorList>
            <consortium name="Ensembl"/>
        </authorList>
    </citation>
    <scope>IDENTIFICATION</scope>
</reference>
<dbReference type="GO" id="GO:0005802">
    <property type="term" value="C:trans-Golgi network"/>
    <property type="evidence" value="ECO:0007669"/>
    <property type="project" value="TreeGrafter"/>
</dbReference>
<evidence type="ECO:0000313" key="2">
    <source>
        <dbReference type="Ensembl" id="ENSEBUP00000021267.1"/>
    </source>
</evidence>
<evidence type="ECO:0000256" key="1">
    <source>
        <dbReference type="SAM" id="MobiDB-lite"/>
    </source>
</evidence>
<protein>
    <submittedName>
        <fullName evidence="2">Uncharacterized protein</fullName>
    </submittedName>
</protein>
<organism evidence="2 3">
    <name type="scientific">Eptatretus burgeri</name>
    <name type="common">Inshore hagfish</name>
    <dbReference type="NCBI Taxonomy" id="7764"/>
    <lineage>
        <taxon>Eukaryota</taxon>
        <taxon>Metazoa</taxon>
        <taxon>Chordata</taxon>
        <taxon>Craniata</taxon>
        <taxon>Vertebrata</taxon>
        <taxon>Cyclostomata</taxon>
        <taxon>Myxini</taxon>
        <taxon>Myxiniformes</taxon>
        <taxon>Myxinidae</taxon>
        <taxon>Eptatretinae</taxon>
        <taxon>Eptatretus</taxon>
    </lineage>
</organism>